<feature type="non-terminal residue" evidence="13">
    <location>
        <position position="73"/>
    </location>
</feature>
<evidence type="ECO:0000256" key="9">
    <source>
        <dbReference type="ARBA" id="ARBA00023173"/>
    </source>
</evidence>
<feature type="non-terminal residue" evidence="13">
    <location>
        <position position="1"/>
    </location>
</feature>
<comment type="similarity">
    <text evidence="2">Belongs to the tweety family.</text>
</comment>
<dbReference type="GO" id="GO:0034707">
    <property type="term" value="C:chloride channel complex"/>
    <property type="evidence" value="ECO:0007669"/>
    <property type="project" value="UniProtKB-KW"/>
</dbReference>
<evidence type="ECO:0000313" key="13">
    <source>
        <dbReference type="EMBL" id="KAK7077305.1"/>
    </source>
</evidence>
<evidence type="ECO:0000256" key="1">
    <source>
        <dbReference type="ARBA" id="ARBA00004651"/>
    </source>
</evidence>
<keyword evidence="5" id="KW-0812">Transmembrane</keyword>
<keyword evidence="11" id="KW-0868">Chloride</keyword>
<accession>A0AAN9A9W2</accession>
<comment type="caution">
    <text evidence="13">The sequence shown here is derived from an EMBL/GenBank/DDBJ whole genome shotgun (WGS) entry which is preliminary data.</text>
</comment>
<keyword evidence="3" id="KW-0813">Transport</keyword>
<evidence type="ECO:0000256" key="10">
    <source>
        <dbReference type="ARBA" id="ARBA00023180"/>
    </source>
</evidence>
<evidence type="ECO:0000256" key="2">
    <source>
        <dbReference type="ARBA" id="ARBA00009849"/>
    </source>
</evidence>
<evidence type="ECO:0000256" key="4">
    <source>
        <dbReference type="ARBA" id="ARBA00022475"/>
    </source>
</evidence>
<keyword evidence="6" id="KW-1133">Transmembrane helix</keyword>
<dbReference type="Pfam" id="PF04906">
    <property type="entry name" value="Tweety"/>
    <property type="match status" value="1"/>
</dbReference>
<organism evidence="13 14">
    <name type="scientific">Halocaridina rubra</name>
    <name type="common">Hawaiian red shrimp</name>
    <dbReference type="NCBI Taxonomy" id="373956"/>
    <lineage>
        <taxon>Eukaryota</taxon>
        <taxon>Metazoa</taxon>
        <taxon>Ecdysozoa</taxon>
        <taxon>Arthropoda</taxon>
        <taxon>Crustacea</taxon>
        <taxon>Multicrustacea</taxon>
        <taxon>Malacostraca</taxon>
        <taxon>Eumalacostraca</taxon>
        <taxon>Eucarida</taxon>
        <taxon>Decapoda</taxon>
        <taxon>Pleocyemata</taxon>
        <taxon>Caridea</taxon>
        <taxon>Atyoidea</taxon>
        <taxon>Atyidae</taxon>
        <taxon>Halocaridina</taxon>
    </lineage>
</organism>
<keyword evidence="14" id="KW-1185">Reference proteome</keyword>
<sequence>AMSDWCMNPNPFLELQLSGLVSRDVAVYYLRCDPTRSSPFTRYLTHAQQAADLVLASLSKITRIADNYYERSE</sequence>
<protein>
    <submittedName>
        <fullName evidence="13">Uncharacterized protein</fullName>
    </submittedName>
</protein>
<dbReference type="AlphaFoldDB" id="A0AAN9A9W2"/>
<name>A0AAN9A9W2_HALRR</name>
<dbReference type="GO" id="GO:0005254">
    <property type="term" value="F:chloride channel activity"/>
    <property type="evidence" value="ECO:0007669"/>
    <property type="project" value="UniProtKB-KW"/>
</dbReference>
<keyword evidence="12" id="KW-0407">Ion channel</keyword>
<dbReference type="EMBL" id="JAXCGZ010009441">
    <property type="protein sequence ID" value="KAK7077305.1"/>
    <property type="molecule type" value="Genomic_DNA"/>
</dbReference>
<keyword evidence="9" id="KW-0869">Chloride channel</keyword>
<gene>
    <name evidence="13" type="ORF">SK128_001126</name>
</gene>
<evidence type="ECO:0000256" key="8">
    <source>
        <dbReference type="ARBA" id="ARBA00023136"/>
    </source>
</evidence>
<keyword evidence="7" id="KW-0406">Ion transport</keyword>
<dbReference type="GO" id="GO:0005886">
    <property type="term" value="C:plasma membrane"/>
    <property type="evidence" value="ECO:0007669"/>
    <property type="project" value="UniProtKB-SubCell"/>
</dbReference>
<keyword evidence="10" id="KW-0325">Glycoprotein</keyword>
<evidence type="ECO:0000256" key="7">
    <source>
        <dbReference type="ARBA" id="ARBA00023065"/>
    </source>
</evidence>
<dbReference type="InterPro" id="IPR006990">
    <property type="entry name" value="Tweety"/>
</dbReference>
<evidence type="ECO:0000256" key="12">
    <source>
        <dbReference type="ARBA" id="ARBA00023303"/>
    </source>
</evidence>
<keyword evidence="4" id="KW-1003">Cell membrane</keyword>
<comment type="subcellular location">
    <subcellularLocation>
        <location evidence="1">Cell membrane</location>
        <topology evidence="1">Multi-pass membrane protein</topology>
    </subcellularLocation>
</comment>
<keyword evidence="8" id="KW-0472">Membrane</keyword>
<evidence type="ECO:0000313" key="14">
    <source>
        <dbReference type="Proteomes" id="UP001381693"/>
    </source>
</evidence>
<evidence type="ECO:0000256" key="11">
    <source>
        <dbReference type="ARBA" id="ARBA00023214"/>
    </source>
</evidence>
<dbReference type="Proteomes" id="UP001381693">
    <property type="component" value="Unassembled WGS sequence"/>
</dbReference>
<evidence type="ECO:0000256" key="6">
    <source>
        <dbReference type="ARBA" id="ARBA00022989"/>
    </source>
</evidence>
<reference evidence="13 14" key="1">
    <citation type="submission" date="2023-11" db="EMBL/GenBank/DDBJ databases">
        <title>Halocaridina rubra genome assembly.</title>
        <authorList>
            <person name="Smith C."/>
        </authorList>
    </citation>
    <scope>NUCLEOTIDE SEQUENCE [LARGE SCALE GENOMIC DNA]</scope>
    <source>
        <strain evidence="13">EP-1</strain>
        <tissue evidence="13">Whole</tissue>
    </source>
</reference>
<evidence type="ECO:0000256" key="5">
    <source>
        <dbReference type="ARBA" id="ARBA00022692"/>
    </source>
</evidence>
<evidence type="ECO:0000256" key="3">
    <source>
        <dbReference type="ARBA" id="ARBA00022448"/>
    </source>
</evidence>
<proteinExistence type="inferred from homology"/>